<gene>
    <name evidence="3" type="ORF">BDW02DRAFT_580853</name>
</gene>
<dbReference type="EMBL" id="ML975329">
    <property type="protein sequence ID" value="KAF1832882.1"/>
    <property type="molecule type" value="Genomic_DNA"/>
</dbReference>
<dbReference type="AlphaFoldDB" id="A0A6A5KD19"/>
<evidence type="ECO:0000313" key="4">
    <source>
        <dbReference type="Proteomes" id="UP000800040"/>
    </source>
</evidence>
<evidence type="ECO:0000256" key="2">
    <source>
        <dbReference type="SAM" id="SignalP"/>
    </source>
</evidence>
<proteinExistence type="predicted"/>
<dbReference type="Proteomes" id="UP000800040">
    <property type="component" value="Unassembled WGS sequence"/>
</dbReference>
<organism evidence="3 4">
    <name type="scientific">Decorospora gaudefroyi</name>
    <dbReference type="NCBI Taxonomy" id="184978"/>
    <lineage>
        <taxon>Eukaryota</taxon>
        <taxon>Fungi</taxon>
        <taxon>Dikarya</taxon>
        <taxon>Ascomycota</taxon>
        <taxon>Pezizomycotina</taxon>
        <taxon>Dothideomycetes</taxon>
        <taxon>Pleosporomycetidae</taxon>
        <taxon>Pleosporales</taxon>
        <taxon>Pleosporineae</taxon>
        <taxon>Pleosporaceae</taxon>
        <taxon>Decorospora</taxon>
    </lineage>
</organism>
<sequence length="128" mass="13402">MGLPSNNPLTLFCSVAATCAIPALVHCDPATGATVGWTQQTPGLRAWVWSLWCSAVRVGLRGSPEGVPPSVRRRELLPIASGAMRADAARRVNTSTAARKQGRAPALSHPSVSGAASRRAATRPRRAP</sequence>
<evidence type="ECO:0008006" key="5">
    <source>
        <dbReference type="Google" id="ProtNLM"/>
    </source>
</evidence>
<reference evidence="3" key="1">
    <citation type="submission" date="2020-01" db="EMBL/GenBank/DDBJ databases">
        <authorList>
            <consortium name="DOE Joint Genome Institute"/>
            <person name="Haridas S."/>
            <person name="Albert R."/>
            <person name="Binder M."/>
            <person name="Bloem J."/>
            <person name="Labutti K."/>
            <person name="Salamov A."/>
            <person name="Andreopoulos B."/>
            <person name="Baker S.E."/>
            <person name="Barry K."/>
            <person name="Bills G."/>
            <person name="Bluhm B.H."/>
            <person name="Cannon C."/>
            <person name="Castanera R."/>
            <person name="Culley D.E."/>
            <person name="Daum C."/>
            <person name="Ezra D."/>
            <person name="Gonzalez J.B."/>
            <person name="Henrissat B."/>
            <person name="Kuo A."/>
            <person name="Liang C."/>
            <person name="Lipzen A."/>
            <person name="Lutzoni F."/>
            <person name="Magnuson J."/>
            <person name="Mondo S."/>
            <person name="Nolan M."/>
            <person name="Ohm R."/>
            <person name="Pangilinan J."/>
            <person name="Park H.-J."/>
            <person name="Ramirez L."/>
            <person name="Alfaro M."/>
            <person name="Sun H."/>
            <person name="Tritt A."/>
            <person name="Yoshinaga Y."/>
            <person name="Zwiers L.-H."/>
            <person name="Turgeon B.G."/>
            <person name="Goodwin S.B."/>
            <person name="Spatafora J.W."/>
            <person name="Crous P.W."/>
            <person name="Grigoriev I.V."/>
        </authorList>
    </citation>
    <scope>NUCLEOTIDE SEQUENCE</scope>
    <source>
        <strain evidence="3">P77</strain>
    </source>
</reference>
<name>A0A6A5KD19_9PLEO</name>
<feature type="region of interest" description="Disordered" evidence="1">
    <location>
        <begin position="87"/>
        <end position="128"/>
    </location>
</feature>
<feature type="signal peptide" evidence="2">
    <location>
        <begin position="1"/>
        <end position="27"/>
    </location>
</feature>
<evidence type="ECO:0000256" key="1">
    <source>
        <dbReference type="SAM" id="MobiDB-lite"/>
    </source>
</evidence>
<keyword evidence="2" id="KW-0732">Signal</keyword>
<evidence type="ECO:0000313" key="3">
    <source>
        <dbReference type="EMBL" id="KAF1832882.1"/>
    </source>
</evidence>
<feature type="chain" id="PRO_5025494273" description="Secreted protein" evidence="2">
    <location>
        <begin position="28"/>
        <end position="128"/>
    </location>
</feature>
<feature type="compositionally biased region" description="Low complexity" evidence="1">
    <location>
        <begin position="110"/>
        <end position="119"/>
    </location>
</feature>
<protein>
    <recommendedName>
        <fullName evidence="5">Secreted protein</fullName>
    </recommendedName>
</protein>
<accession>A0A6A5KD19</accession>
<keyword evidence="4" id="KW-1185">Reference proteome</keyword>